<accession>A0A7D9HL26</accession>
<evidence type="ECO:0000313" key="4">
    <source>
        <dbReference type="Proteomes" id="UP001152795"/>
    </source>
</evidence>
<keyword evidence="2" id="KW-0812">Transmembrane</keyword>
<evidence type="ECO:0000256" key="2">
    <source>
        <dbReference type="SAM" id="Phobius"/>
    </source>
</evidence>
<sequence>MRRMPIKEALESSSGYVEDVVGTFLGPFVVVIVMIFACVACRRKQKKSRNTHNARIGESENEYQTPDVTIQHGGSSGDTNVYTVPEPNIVYTDLDMLALKSRASESRKPSEPPTQYAIIDEEKLNAARKQRQERLYENSNIQNNTKPAIYDNVNEMNI</sequence>
<reference evidence="3" key="1">
    <citation type="submission" date="2020-04" db="EMBL/GenBank/DDBJ databases">
        <authorList>
            <person name="Alioto T."/>
            <person name="Alioto T."/>
            <person name="Gomez Garrido J."/>
        </authorList>
    </citation>
    <scope>NUCLEOTIDE SEQUENCE</scope>
    <source>
        <strain evidence="3">A484AB</strain>
    </source>
</reference>
<dbReference type="AlphaFoldDB" id="A0A7D9HL26"/>
<dbReference type="OrthoDB" id="6007256at2759"/>
<keyword evidence="2" id="KW-1133">Transmembrane helix</keyword>
<name>A0A7D9HL26_PARCT</name>
<evidence type="ECO:0000256" key="1">
    <source>
        <dbReference type="SAM" id="MobiDB-lite"/>
    </source>
</evidence>
<feature type="transmembrane region" description="Helical" evidence="2">
    <location>
        <begin position="20"/>
        <end position="41"/>
    </location>
</feature>
<protein>
    <submittedName>
        <fullName evidence="3">Uncharacterized protein</fullName>
    </submittedName>
</protein>
<dbReference type="Proteomes" id="UP001152795">
    <property type="component" value="Unassembled WGS sequence"/>
</dbReference>
<feature type="region of interest" description="Disordered" evidence="1">
    <location>
        <begin position="47"/>
        <end position="82"/>
    </location>
</feature>
<keyword evidence="4" id="KW-1185">Reference proteome</keyword>
<comment type="caution">
    <text evidence="3">The sequence shown here is derived from an EMBL/GenBank/DDBJ whole genome shotgun (WGS) entry which is preliminary data.</text>
</comment>
<evidence type="ECO:0000313" key="3">
    <source>
        <dbReference type="EMBL" id="CAB3987677.1"/>
    </source>
</evidence>
<dbReference type="EMBL" id="CACRXK020001215">
    <property type="protein sequence ID" value="CAB3987677.1"/>
    <property type="molecule type" value="Genomic_DNA"/>
</dbReference>
<organism evidence="3 4">
    <name type="scientific">Paramuricea clavata</name>
    <name type="common">Red gorgonian</name>
    <name type="synonym">Violescent sea-whip</name>
    <dbReference type="NCBI Taxonomy" id="317549"/>
    <lineage>
        <taxon>Eukaryota</taxon>
        <taxon>Metazoa</taxon>
        <taxon>Cnidaria</taxon>
        <taxon>Anthozoa</taxon>
        <taxon>Octocorallia</taxon>
        <taxon>Malacalcyonacea</taxon>
        <taxon>Plexauridae</taxon>
        <taxon>Paramuricea</taxon>
    </lineage>
</organism>
<keyword evidence="2" id="KW-0472">Membrane</keyword>
<proteinExistence type="predicted"/>
<gene>
    <name evidence="3" type="ORF">PACLA_8A004397</name>
</gene>